<feature type="transmembrane region" description="Helical" evidence="5">
    <location>
        <begin position="177"/>
        <end position="198"/>
    </location>
</feature>
<dbReference type="EMBL" id="FNMU01000002">
    <property type="protein sequence ID" value="SDW31415.1"/>
    <property type="molecule type" value="Genomic_DNA"/>
</dbReference>
<dbReference type="InterPro" id="IPR000537">
    <property type="entry name" value="UbiA_prenyltransferase"/>
</dbReference>
<evidence type="ECO:0000313" key="8">
    <source>
        <dbReference type="EMBL" id="SDW31415.1"/>
    </source>
</evidence>
<evidence type="ECO:0000313" key="6">
    <source>
        <dbReference type="EMBL" id="APH39573.1"/>
    </source>
</evidence>
<keyword evidence="9" id="KW-1185">Reference proteome</keyword>
<keyword evidence="8" id="KW-0808">Transferase</keyword>
<evidence type="ECO:0000256" key="3">
    <source>
        <dbReference type="ARBA" id="ARBA00022989"/>
    </source>
</evidence>
<protein>
    <submittedName>
        <fullName evidence="8">4-hydroxybenzoate polyprenyltransferase</fullName>
    </submittedName>
</protein>
<dbReference type="GO" id="GO:0005886">
    <property type="term" value="C:plasma membrane"/>
    <property type="evidence" value="ECO:0007669"/>
    <property type="project" value="UniProtKB-SubCell"/>
</dbReference>
<evidence type="ECO:0000313" key="9">
    <source>
        <dbReference type="Proteomes" id="UP000186879"/>
    </source>
</evidence>
<dbReference type="Proteomes" id="UP000198669">
    <property type="component" value="Unassembled WGS sequence"/>
</dbReference>
<gene>
    <name evidence="6" type="ORF">BHR79_08835</name>
    <name evidence="7" type="ORF">EFE40_06440</name>
    <name evidence="8" type="ORF">SAMN04515625_0675</name>
</gene>
<evidence type="ECO:0000256" key="4">
    <source>
        <dbReference type="ARBA" id="ARBA00023136"/>
    </source>
</evidence>
<evidence type="ECO:0000256" key="1">
    <source>
        <dbReference type="ARBA" id="ARBA00004651"/>
    </source>
</evidence>
<dbReference type="Pfam" id="PF01040">
    <property type="entry name" value="UbiA"/>
    <property type="match status" value="1"/>
</dbReference>
<comment type="subcellular location">
    <subcellularLocation>
        <location evidence="1">Cell membrane</location>
        <topology evidence="1">Multi-pass membrane protein</topology>
    </subcellularLocation>
</comment>
<organism evidence="6 9">
    <name type="scientific">Methanohalophilus halophilus</name>
    <dbReference type="NCBI Taxonomy" id="2177"/>
    <lineage>
        <taxon>Archaea</taxon>
        <taxon>Methanobacteriati</taxon>
        <taxon>Methanobacteriota</taxon>
        <taxon>Stenosarchaea group</taxon>
        <taxon>Methanomicrobia</taxon>
        <taxon>Methanosarcinales</taxon>
        <taxon>Methanosarcinaceae</taxon>
        <taxon>Methanohalophilus</taxon>
    </lineage>
</organism>
<reference evidence="8 10" key="2">
    <citation type="submission" date="2016-10" db="EMBL/GenBank/DDBJ databases">
        <authorList>
            <person name="de Groot N.N."/>
        </authorList>
    </citation>
    <scope>NUCLEOTIDE SEQUENCE [LARGE SCALE GENOMIC DNA]</scope>
    <source>
        <strain evidence="8 10">Z-7982</strain>
    </source>
</reference>
<feature type="transmembrane region" description="Helical" evidence="5">
    <location>
        <begin position="245"/>
        <end position="264"/>
    </location>
</feature>
<evidence type="ECO:0000313" key="7">
    <source>
        <dbReference type="EMBL" id="RNI09095.1"/>
    </source>
</evidence>
<reference evidence="7 11" key="3">
    <citation type="submission" date="2018-10" db="EMBL/GenBank/DDBJ databases">
        <title>Cultivation of a novel Methanohalophilus strain from Kebrit Deep of the Red Sea and a genomic comparison of members of the genus Methanohalophilus.</title>
        <authorList>
            <person name="Guan Y."/>
            <person name="Ngugi D.K."/>
            <person name="Stingl U."/>
        </authorList>
    </citation>
    <scope>NUCLEOTIDE SEQUENCE [LARGE SCALE GENOMIC DNA]</scope>
    <source>
        <strain evidence="7 11">DSM 3094</strain>
    </source>
</reference>
<keyword evidence="2 5" id="KW-0812">Transmembrane</keyword>
<dbReference type="RefSeq" id="WP_072561995.1">
    <property type="nucleotide sequence ID" value="NZ_CP017921.1"/>
</dbReference>
<feature type="transmembrane region" description="Helical" evidence="5">
    <location>
        <begin position="122"/>
        <end position="139"/>
    </location>
</feature>
<feature type="transmembrane region" description="Helical" evidence="5">
    <location>
        <begin position="151"/>
        <end position="171"/>
    </location>
</feature>
<name>A0A1L3Q408_9EURY</name>
<dbReference type="KEGG" id="mhaz:BHR79_08835"/>
<dbReference type="STRING" id="2177.BHR79_08835"/>
<dbReference type="Gene3D" id="1.20.120.1780">
    <property type="entry name" value="UbiA prenyltransferase"/>
    <property type="match status" value="1"/>
</dbReference>
<dbReference type="EMBL" id="CP017921">
    <property type="protein sequence ID" value="APH39573.1"/>
    <property type="molecule type" value="Genomic_DNA"/>
</dbReference>
<feature type="transmembrane region" description="Helical" evidence="5">
    <location>
        <begin position="98"/>
        <end position="116"/>
    </location>
</feature>
<sequence length="308" mass="35315">MIQMEIDRQIIPHMKISPTNIWKEFIFQGHLFAAGAIGVVYMSSILCDIPIGLDFIIAIYMMFYAIYFYDYIQGANEDRITNPERSEYINNQNKNNDFIFPLYAAILAMGSIYILWSDIINMVIGFAILVLGVLYHSCFKKLTKFIPAFKNIYVATVWALLVFVLLNYYSYPITNTAILISVFIFLKVLSIQILFDIRDIEGDKKKGLLTLPILIGEKYSIVLNILNILNFFTIAIFAYGIFTNIIPAISIMILVIFFYEFSYINQIKKEKSVTAHYMMAACEPVLWALLIQSGNLCVNLLHTSSNLL</sequence>
<dbReference type="Proteomes" id="UP000186879">
    <property type="component" value="Chromosome"/>
</dbReference>
<feature type="transmembrane region" description="Helical" evidence="5">
    <location>
        <begin position="219"/>
        <end position="239"/>
    </location>
</feature>
<evidence type="ECO:0000313" key="10">
    <source>
        <dbReference type="Proteomes" id="UP000198669"/>
    </source>
</evidence>
<proteinExistence type="predicted"/>
<evidence type="ECO:0000256" key="5">
    <source>
        <dbReference type="SAM" id="Phobius"/>
    </source>
</evidence>
<dbReference type="Proteomes" id="UP000267921">
    <property type="component" value="Unassembled WGS sequence"/>
</dbReference>
<keyword evidence="4 5" id="KW-0472">Membrane</keyword>
<dbReference type="AlphaFoldDB" id="A0A1L3Q408"/>
<feature type="transmembrane region" description="Helical" evidence="5">
    <location>
        <begin position="49"/>
        <end position="69"/>
    </location>
</feature>
<dbReference type="EMBL" id="RJJG01000004">
    <property type="protein sequence ID" value="RNI09095.1"/>
    <property type="molecule type" value="Genomic_DNA"/>
</dbReference>
<evidence type="ECO:0000256" key="2">
    <source>
        <dbReference type="ARBA" id="ARBA00022692"/>
    </source>
</evidence>
<reference evidence="6 9" key="1">
    <citation type="submission" date="2016-10" db="EMBL/GenBank/DDBJ databases">
        <title>Methanohalophilus halophilus.</title>
        <authorList>
            <person name="L'haridon S."/>
        </authorList>
    </citation>
    <scope>NUCLEOTIDE SEQUENCE [LARGE SCALE GENOMIC DNA]</scope>
    <source>
        <strain evidence="6 9">Z-7982</strain>
    </source>
</reference>
<dbReference type="GeneID" id="30583869"/>
<evidence type="ECO:0000313" key="11">
    <source>
        <dbReference type="Proteomes" id="UP000267921"/>
    </source>
</evidence>
<feature type="transmembrane region" description="Helical" evidence="5">
    <location>
        <begin position="21"/>
        <end position="43"/>
    </location>
</feature>
<keyword evidence="3 5" id="KW-1133">Transmembrane helix</keyword>
<dbReference type="OrthoDB" id="293340at2157"/>
<accession>A0A1L3Q408</accession>
<dbReference type="GO" id="GO:0016765">
    <property type="term" value="F:transferase activity, transferring alkyl or aryl (other than methyl) groups"/>
    <property type="evidence" value="ECO:0007669"/>
    <property type="project" value="InterPro"/>
</dbReference>